<dbReference type="InParanoid" id="A0A074YAX5"/>
<dbReference type="EMBL" id="KL584760">
    <property type="protein sequence ID" value="KEQ94925.1"/>
    <property type="molecule type" value="Genomic_DNA"/>
</dbReference>
<proteinExistence type="predicted"/>
<gene>
    <name evidence="1" type="ORF">AUEXF2481DRAFT_226974</name>
</gene>
<reference evidence="1 2" key="1">
    <citation type="journal article" date="2014" name="BMC Genomics">
        <title>Genome sequencing of four Aureobasidium pullulans varieties: biotechnological potential, stress tolerance, and description of new species.</title>
        <authorList>
            <person name="Gostin Ar C."/>
            <person name="Ohm R.A."/>
            <person name="Kogej T."/>
            <person name="Sonjak S."/>
            <person name="Turk M."/>
            <person name="Zajc J."/>
            <person name="Zalar P."/>
            <person name="Grube M."/>
            <person name="Sun H."/>
            <person name="Han J."/>
            <person name="Sharma A."/>
            <person name="Chiniquy J."/>
            <person name="Ngan C.Y."/>
            <person name="Lipzen A."/>
            <person name="Barry K."/>
            <person name="Grigoriev I.V."/>
            <person name="Gunde-Cimerman N."/>
        </authorList>
    </citation>
    <scope>NUCLEOTIDE SEQUENCE [LARGE SCALE GENOMIC DNA]</scope>
    <source>
        <strain evidence="1 2">EXF-2481</strain>
    </source>
</reference>
<sequence length="169" mass="18484">MCSRCLPWSLPQGPPATPLLSAEDTTHHSYFDGQLCLESGTSQDCADRHNTQIVLRNFNIAEQHLDAAMQSLSASLKLLPRSLGLAVSPDETDFLGTARTFSCHDYDDVTQSNIWMNNICNSCSAQRREHTLNFKSCILTHGAATGTRLASSRFPLWAGSGASQSVLRL</sequence>
<dbReference type="Proteomes" id="UP000030641">
    <property type="component" value="Unassembled WGS sequence"/>
</dbReference>
<evidence type="ECO:0000313" key="2">
    <source>
        <dbReference type="Proteomes" id="UP000030641"/>
    </source>
</evidence>
<organism evidence="1 2">
    <name type="scientific">Aureobasidium subglaciale (strain EXF-2481)</name>
    <name type="common">Aureobasidium pullulans var. subglaciale</name>
    <dbReference type="NCBI Taxonomy" id="1043005"/>
    <lineage>
        <taxon>Eukaryota</taxon>
        <taxon>Fungi</taxon>
        <taxon>Dikarya</taxon>
        <taxon>Ascomycota</taxon>
        <taxon>Pezizomycotina</taxon>
        <taxon>Dothideomycetes</taxon>
        <taxon>Dothideomycetidae</taxon>
        <taxon>Dothideales</taxon>
        <taxon>Saccotheciaceae</taxon>
        <taxon>Aureobasidium</taxon>
    </lineage>
</organism>
<protein>
    <submittedName>
        <fullName evidence="1">Uncharacterized protein</fullName>
    </submittedName>
</protein>
<evidence type="ECO:0000313" key="1">
    <source>
        <dbReference type="EMBL" id="KEQ94925.1"/>
    </source>
</evidence>
<dbReference type="GeneID" id="25362654"/>
<dbReference type="RefSeq" id="XP_013343643.1">
    <property type="nucleotide sequence ID" value="XM_013488189.1"/>
</dbReference>
<accession>A0A074YAX5</accession>
<keyword evidence="2" id="KW-1185">Reference proteome</keyword>
<dbReference type="HOGENOM" id="CLU_1578205_0_0_1"/>
<name>A0A074YAX5_AURSE</name>
<dbReference type="AlphaFoldDB" id="A0A074YAX5"/>